<name>A0A5J4K842_9CHLR</name>
<reference evidence="1 2" key="1">
    <citation type="journal article" date="2019" name="Int. J. Syst. Evol. Microbiol.">
        <title>Thermogemmatispora aurantia sp. nov. and Thermogemmatispora argillosa sp. nov., within the class Ktedonobacteria, and emended description of the genus Thermogemmatispora.</title>
        <authorList>
            <person name="Zheng Y."/>
            <person name="Wang C.M."/>
            <person name="Sakai Y."/>
            <person name="Abe K."/>
            <person name="Yokota A."/>
            <person name="Yabe S."/>
        </authorList>
    </citation>
    <scope>NUCLEOTIDE SEQUENCE [LARGE SCALE GENOMIC DNA]</scope>
    <source>
        <strain evidence="1 2">A1-2</strain>
    </source>
</reference>
<dbReference type="EMBL" id="BKZV01000002">
    <property type="protein sequence ID" value="GER83242.1"/>
    <property type="molecule type" value="Genomic_DNA"/>
</dbReference>
<dbReference type="AlphaFoldDB" id="A0A5J4K842"/>
<keyword evidence="2" id="KW-1185">Reference proteome</keyword>
<proteinExistence type="predicted"/>
<dbReference type="Proteomes" id="UP000334820">
    <property type="component" value="Unassembled WGS sequence"/>
</dbReference>
<protein>
    <submittedName>
        <fullName evidence="1">Uncharacterized protein</fullName>
    </submittedName>
</protein>
<organism evidence="1 2">
    <name type="scientific">Thermogemmatispora aurantia</name>
    <dbReference type="NCBI Taxonomy" id="2045279"/>
    <lineage>
        <taxon>Bacteria</taxon>
        <taxon>Bacillati</taxon>
        <taxon>Chloroflexota</taxon>
        <taxon>Ktedonobacteria</taxon>
        <taxon>Thermogemmatisporales</taxon>
        <taxon>Thermogemmatisporaceae</taxon>
        <taxon>Thermogemmatispora</taxon>
    </lineage>
</organism>
<evidence type="ECO:0000313" key="2">
    <source>
        <dbReference type="Proteomes" id="UP000334820"/>
    </source>
</evidence>
<gene>
    <name evidence="1" type="ORF">KTAU_18790</name>
</gene>
<evidence type="ECO:0000313" key="1">
    <source>
        <dbReference type="EMBL" id="GER83242.1"/>
    </source>
</evidence>
<comment type="caution">
    <text evidence="1">The sequence shown here is derived from an EMBL/GenBank/DDBJ whole genome shotgun (WGS) entry which is preliminary data.</text>
</comment>
<sequence>MLVQAPCNYIIRPQAVSHLRIASRLKLDMEEARAPVDPNTTQLIGAQLQTLHLTREARLLLALADQFHPSTEPGQHIPIY</sequence>
<accession>A0A5J4K842</accession>